<dbReference type="Proteomes" id="UP000823674">
    <property type="component" value="Chromosome A02"/>
</dbReference>
<comment type="caution">
    <text evidence="1">The sequence shown here is derived from an EMBL/GenBank/DDBJ whole genome shotgun (WGS) entry which is preliminary data.</text>
</comment>
<dbReference type="EMBL" id="JADBGQ010000002">
    <property type="protein sequence ID" value="KAG5409733.1"/>
    <property type="molecule type" value="Genomic_DNA"/>
</dbReference>
<proteinExistence type="predicted"/>
<reference evidence="1 2" key="1">
    <citation type="submission" date="2021-03" db="EMBL/GenBank/DDBJ databases">
        <authorList>
            <person name="King G.J."/>
            <person name="Bancroft I."/>
            <person name="Baten A."/>
            <person name="Bloomfield J."/>
            <person name="Borpatragohain P."/>
            <person name="He Z."/>
            <person name="Irish N."/>
            <person name="Irwin J."/>
            <person name="Liu K."/>
            <person name="Mauleon R.P."/>
            <person name="Moore J."/>
            <person name="Morris R."/>
            <person name="Ostergaard L."/>
            <person name="Wang B."/>
            <person name="Wells R."/>
        </authorList>
    </citation>
    <scope>NUCLEOTIDE SEQUENCE [LARGE SCALE GENOMIC DNA]</scope>
    <source>
        <strain evidence="1">R-o-18</strain>
        <tissue evidence="1">Leaf</tissue>
    </source>
</reference>
<organism evidence="1 2">
    <name type="scientific">Brassica rapa subsp. trilocularis</name>
    <dbReference type="NCBI Taxonomy" id="1813537"/>
    <lineage>
        <taxon>Eukaryota</taxon>
        <taxon>Viridiplantae</taxon>
        <taxon>Streptophyta</taxon>
        <taxon>Embryophyta</taxon>
        <taxon>Tracheophyta</taxon>
        <taxon>Spermatophyta</taxon>
        <taxon>Magnoliopsida</taxon>
        <taxon>eudicotyledons</taxon>
        <taxon>Gunneridae</taxon>
        <taxon>Pentapetalae</taxon>
        <taxon>rosids</taxon>
        <taxon>malvids</taxon>
        <taxon>Brassicales</taxon>
        <taxon>Brassicaceae</taxon>
        <taxon>Brassiceae</taxon>
        <taxon>Brassica</taxon>
    </lineage>
</organism>
<protein>
    <submittedName>
        <fullName evidence="1">Uncharacterized protein</fullName>
    </submittedName>
</protein>
<gene>
    <name evidence="1" type="primary">A02p022630.1_BraROA</name>
    <name evidence="1" type="ORF">IGI04_006052</name>
</gene>
<accession>A0ABQ7NFS7</accession>
<evidence type="ECO:0000313" key="1">
    <source>
        <dbReference type="EMBL" id="KAG5409733.1"/>
    </source>
</evidence>
<evidence type="ECO:0000313" key="2">
    <source>
        <dbReference type="Proteomes" id="UP000823674"/>
    </source>
</evidence>
<feature type="non-terminal residue" evidence="1">
    <location>
        <position position="1"/>
    </location>
</feature>
<name>A0ABQ7NFS7_BRACM</name>
<sequence>NNQITVSRREKRERSKVDLLVVPVSGRRVCARAVAGTAVLSYKSFLKASLSYPPSSPCPTSGSGLIHGAWWSFVWSEDAVVGRFSMEERRFVEALFAPPPSVLSSGGGGLPSSVVAVLSPEGGGYSSSTLPVWNPLEIWVLAVKVRLGFCSCRLGWKRDSADEILEEDEALLGGPDESAVCPMTLSVEDHREGRCFVAGYEIRRNEARLDGSDGVSRRRRSG</sequence>
<keyword evidence="2" id="KW-1185">Reference proteome</keyword>